<dbReference type="EMBL" id="CM015733">
    <property type="protein sequence ID" value="KAF3705612.1"/>
    <property type="molecule type" value="Genomic_DNA"/>
</dbReference>
<accession>A0A6G1QSN9</accession>
<proteinExistence type="predicted"/>
<evidence type="ECO:0000313" key="2">
    <source>
        <dbReference type="Proteomes" id="UP000503349"/>
    </source>
</evidence>
<gene>
    <name evidence="1" type="ORF">EXN66_Car021303</name>
</gene>
<name>A0A6G1QSN9_CHAAH</name>
<reference evidence="2" key="2">
    <citation type="submission" date="2019-02" db="EMBL/GenBank/DDBJ databases">
        <title>Opniocepnalus argus Var Kimnra genome.</title>
        <authorList>
            <person name="Zhou C."/>
            <person name="Xiao S."/>
        </authorList>
    </citation>
    <scope>NUCLEOTIDE SEQUENCE [LARGE SCALE GENOMIC DNA]</scope>
</reference>
<dbReference type="Proteomes" id="UP000503349">
    <property type="component" value="Chromosome 22"/>
</dbReference>
<keyword evidence="2" id="KW-1185">Reference proteome</keyword>
<reference evidence="1 2" key="1">
    <citation type="submission" date="2019-02" db="EMBL/GenBank/DDBJ databases">
        <title>Opniocepnalus argus genome.</title>
        <authorList>
            <person name="Zhou C."/>
            <person name="Xiao S."/>
        </authorList>
    </citation>
    <scope>NUCLEOTIDE SEQUENCE [LARGE SCALE GENOMIC DNA]</scope>
    <source>
        <strain evidence="1">OARG1902GOOAL</strain>
        <tissue evidence="1">Muscle</tissue>
    </source>
</reference>
<organism evidence="1 2">
    <name type="scientific">Channa argus</name>
    <name type="common">Northern snakehead</name>
    <name type="synonym">Ophicephalus argus</name>
    <dbReference type="NCBI Taxonomy" id="215402"/>
    <lineage>
        <taxon>Eukaryota</taxon>
        <taxon>Metazoa</taxon>
        <taxon>Chordata</taxon>
        <taxon>Craniata</taxon>
        <taxon>Vertebrata</taxon>
        <taxon>Euteleostomi</taxon>
        <taxon>Actinopterygii</taxon>
        <taxon>Neopterygii</taxon>
        <taxon>Teleostei</taxon>
        <taxon>Neoteleostei</taxon>
        <taxon>Acanthomorphata</taxon>
        <taxon>Anabantaria</taxon>
        <taxon>Anabantiformes</taxon>
        <taxon>Channoidei</taxon>
        <taxon>Channidae</taxon>
        <taxon>Channa</taxon>
    </lineage>
</organism>
<protein>
    <submittedName>
        <fullName evidence="1">Uncharacterized protein</fullName>
    </submittedName>
</protein>
<dbReference type="AlphaFoldDB" id="A0A6G1QSN9"/>
<evidence type="ECO:0000313" key="1">
    <source>
        <dbReference type="EMBL" id="KAF3705612.1"/>
    </source>
</evidence>
<sequence length="307" mass="34095">MEDRSWSFSTYVSCCLSSSTLKCSAQFPLRQGSFKHLVTFCLLNGTHKKHGSQRSTVLYINRHEPLATECVQHHAKQLAAGSETVKIGPWLRAPSGSTPPQAEQFQQTVGSLLGKCVTLLENAEIGDCFKAGQTHRSGVLVSGYCCPENKWNLTSPNRYIPAYQPHRRLSDTSPRLMEMEFRGRDNGMCVIHSGLPFQSILELFLGYVFDLQVALTFVCMHPFCNSDNSRDETNHTDNAFVSGSHDVSNYTASDESKVSFVLWCPFSSGNQSSISGRRKERCIQGPHVDDGETRHCGAVLSRALQPL</sequence>